<dbReference type="PANTHER" id="PTHR14513">
    <property type="entry name" value="PROTECTION OF TELOMERES 1"/>
    <property type="match status" value="1"/>
</dbReference>
<sequence length="310" mass="35913">SPPFDALEGSQQLSVTVHPTHQEWLTTPLSTVVKTKPPQKYRVRVRLRSFQPQHLYQSVKLHCTKCSSLQGIPDEERLDNMLQRNYTNCPDTNTENAYWYQSVKWKRNQEHRTVTIHFVKKHDMLQNPQESLIMVEGGTLKEFCKLSREFNSIIPVTSNQANLELDLSAPFLIQGDRWHYGCKKCSSLKSIEALSSLTREGSWNATEIAKALGIEPLTYVFVMSLILEDETGSLNAYLWRHAEQFFQISASEIFMVNVLQEQLQNIMTTLCPPRKPISEYPWMDCCIRSYHSCEGREDQNLYEIFDTLIS</sequence>
<dbReference type="PANTHER" id="PTHR14513:SF0">
    <property type="entry name" value="PROTECTION OF TELOMERES PROTEIN 1"/>
    <property type="match status" value="1"/>
</dbReference>
<feature type="domain" description="Protection of telomeres protein 1 C-terminal insertion" evidence="1">
    <location>
        <begin position="77"/>
        <end position="216"/>
    </location>
</feature>
<evidence type="ECO:0000259" key="2">
    <source>
        <dbReference type="Pfam" id="PF25507"/>
    </source>
</evidence>
<gene>
    <name evidence="3" type="ORF">SPARVUS_LOCUS5553282</name>
</gene>
<dbReference type="CDD" id="cd20374">
    <property type="entry name" value="Pot1C"/>
    <property type="match status" value="1"/>
</dbReference>
<dbReference type="InterPro" id="IPR048953">
    <property type="entry name" value="POT1_C_insert"/>
</dbReference>
<evidence type="ECO:0000313" key="3">
    <source>
        <dbReference type="EMBL" id="CAI9562080.1"/>
    </source>
</evidence>
<feature type="non-terminal residue" evidence="3">
    <location>
        <position position="1"/>
    </location>
</feature>
<dbReference type="InterPro" id="IPR028389">
    <property type="entry name" value="POT1"/>
</dbReference>
<dbReference type="EMBL" id="CATNWA010011637">
    <property type="protein sequence ID" value="CAI9562080.1"/>
    <property type="molecule type" value="Genomic_DNA"/>
</dbReference>
<evidence type="ECO:0000259" key="1">
    <source>
        <dbReference type="Pfam" id="PF21375"/>
    </source>
</evidence>
<keyword evidence="4" id="KW-1185">Reference proteome</keyword>
<feature type="domain" description="POT1A/B-like OB fold" evidence="2">
    <location>
        <begin position="221"/>
        <end position="292"/>
    </location>
</feature>
<organism evidence="3 4">
    <name type="scientific">Staurois parvus</name>
    <dbReference type="NCBI Taxonomy" id="386267"/>
    <lineage>
        <taxon>Eukaryota</taxon>
        <taxon>Metazoa</taxon>
        <taxon>Chordata</taxon>
        <taxon>Craniata</taxon>
        <taxon>Vertebrata</taxon>
        <taxon>Euteleostomi</taxon>
        <taxon>Amphibia</taxon>
        <taxon>Batrachia</taxon>
        <taxon>Anura</taxon>
        <taxon>Neobatrachia</taxon>
        <taxon>Ranoidea</taxon>
        <taxon>Ranidae</taxon>
        <taxon>Staurois</taxon>
    </lineage>
</organism>
<dbReference type="InterPro" id="IPR057620">
    <property type="entry name" value="POT1A/B-like_OB"/>
</dbReference>
<comment type="caution">
    <text evidence="3">The sequence shown here is derived from an EMBL/GenBank/DDBJ whole genome shotgun (WGS) entry which is preliminary data.</text>
</comment>
<reference evidence="3" key="1">
    <citation type="submission" date="2023-05" db="EMBL/GenBank/DDBJ databases">
        <authorList>
            <person name="Stuckert A."/>
        </authorList>
    </citation>
    <scope>NUCLEOTIDE SEQUENCE</scope>
</reference>
<proteinExistence type="predicted"/>
<dbReference type="Proteomes" id="UP001162483">
    <property type="component" value="Unassembled WGS sequence"/>
</dbReference>
<dbReference type="Pfam" id="PF25507">
    <property type="entry name" value="OB_POT1A"/>
    <property type="match status" value="1"/>
</dbReference>
<evidence type="ECO:0000313" key="4">
    <source>
        <dbReference type="Proteomes" id="UP001162483"/>
    </source>
</evidence>
<name>A0ABN9CQV7_9NEOB</name>
<accession>A0ABN9CQV7</accession>
<dbReference type="Pfam" id="PF21375">
    <property type="entry name" value="POT1_C_insert"/>
    <property type="match status" value="1"/>
</dbReference>
<protein>
    <submittedName>
        <fullName evidence="3">Uncharacterized protein</fullName>
    </submittedName>
</protein>